<dbReference type="CDD" id="cd04301">
    <property type="entry name" value="NAT_SF"/>
    <property type="match status" value="1"/>
</dbReference>
<evidence type="ECO:0000313" key="3">
    <source>
        <dbReference type="Proteomes" id="UP000315103"/>
    </source>
</evidence>
<dbReference type="InterPro" id="IPR016181">
    <property type="entry name" value="Acyl_CoA_acyltransferase"/>
</dbReference>
<sequence>MKDIDAFLNLLMNLETSSETGLHETHILNTSNTEALLTSVLQNAKRQIFVAIDQQELTGYISLSGNHGEMIKHRANISLGILPTEQQNSIGRNLLNAGIIWAEDNGIHRLELSIRDDFEELIELYMALGFLKEGERIDALRIGEEYRNEIYLYRLIN</sequence>
<gene>
    <name evidence="2" type="ORF">FO441_05445</name>
</gene>
<comment type="caution">
    <text evidence="2">The sequence shown here is derived from an EMBL/GenBank/DDBJ whole genome shotgun (WGS) entry which is preliminary data.</text>
</comment>
<dbReference type="Gene3D" id="3.40.630.30">
    <property type="match status" value="1"/>
</dbReference>
<dbReference type="Pfam" id="PF00583">
    <property type="entry name" value="Acetyltransf_1"/>
    <property type="match status" value="1"/>
</dbReference>
<proteinExistence type="predicted"/>
<dbReference type="OrthoDB" id="948250at2"/>
<dbReference type="InterPro" id="IPR000182">
    <property type="entry name" value="GNAT_dom"/>
</dbReference>
<reference evidence="2 3" key="1">
    <citation type="submission" date="2019-07" db="EMBL/GenBank/DDBJ databases">
        <title>Salinicoccus cyprini sp. nov., isolated from gastro-intestinal tract of mirror carp, Cyprinus carpio var. specularis, collected from Gobind Sagar Reservoir, Himachal Pradesh, India.</title>
        <authorList>
            <person name="Talwar C."/>
            <person name="Singh A.K."/>
            <person name="Lal R."/>
            <person name="Negi R.K."/>
        </authorList>
    </citation>
    <scope>NUCLEOTIDE SEQUENCE [LARGE SCALE GENOMIC DNA]</scope>
    <source>
        <strain evidence="2 3">CT19</strain>
    </source>
</reference>
<dbReference type="EMBL" id="VMSJ01000001">
    <property type="protein sequence ID" value="TVT29888.1"/>
    <property type="molecule type" value="Genomic_DNA"/>
</dbReference>
<organism evidence="2 3">
    <name type="scientific">Salinicoccus cyprini</name>
    <dbReference type="NCBI Taxonomy" id="2493691"/>
    <lineage>
        <taxon>Bacteria</taxon>
        <taxon>Bacillati</taxon>
        <taxon>Bacillota</taxon>
        <taxon>Bacilli</taxon>
        <taxon>Bacillales</taxon>
        <taxon>Staphylococcaceae</taxon>
        <taxon>Salinicoccus</taxon>
    </lineage>
</organism>
<keyword evidence="2" id="KW-0808">Transferase</keyword>
<dbReference type="SUPFAM" id="SSF55729">
    <property type="entry name" value="Acyl-CoA N-acyltransferases (Nat)"/>
    <property type="match status" value="1"/>
</dbReference>
<dbReference type="AlphaFoldDB" id="A0A558B034"/>
<name>A0A558B034_9STAP</name>
<accession>A0A558B034</accession>
<dbReference type="GO" id="GO:0016747">
    <property type="term" value="F:acyltransferase activity, transferring groups other than amino-acyl groups"/>
    <property type="evidence" value="ECO:0007669"/>
    <property type="project" value="InterPro"/>
</dbReference>
<evidence type="ECO:0000259" key="1">
    <source>
        <dbReference type="PROSITE" id="PS51186"/>
    </source>
</evidence>
<feature type="domain" description="N-acetyltransferase" evidence="1">
    <location>
        <begin position="1"/>
        <end position="157"/>
    </location>
</feature>
<protein>
    <submittedName>
        <fullName evidence="2">GNAT family N-acetyltransferase</fullName>
    </submittedName>
</protein>
<keyword evidence="3" id="KW-1185">Reference proteome</keyword>
<evidence type="ECO:0000313" key="2">
    <source>
        <dbReference type="EMBL" id="TVT29888.1"/>
    </source>
</evidence>
<dbReference type="PROSITE" id="PS51186">
    <property type="entry name" value="GNAT"/>
    <property type="match status" value="1"/>
</dbReference>
<dbReference type="Proteomes" id="UP000315103">
    <property type="component" value="Unassembled WGS sequence"/>
</dbReference>